<gene>
    <name evidence="1" type="ORF">GCM10010280_54960</name>
</gene>
<sequence length="140" mass="15820">MKTRKSEEVRAEVEEASSRIFEIMALTGKTTNTRAATVRCSDYAEDEDVYRARHPWSVYNVPVPELRKAMTRLSEGLRKEGWTITKDGVDDSQAKAPQIIAESKGAEYSVDLRLLDQTKYSNNPSLIEVTVVSACYRSKQ</sequence>
<dbReference type="AlphaFoldDB" id="A0A918F1Q6"/>
<dbReference type="EMBL" id="BMTU01000013">
    <property type="protein sequence ID" value="GGQ99965.1"/>
    <property type="molecule type" value="Genomic_DNA"/>
</dbReference>
<dbReference type="RefSeq" id="WP_189560714.1">
    <property type="nucleotide sequence ID" value="NZ_BMTU01000013.1"/>
</dbReference>
<evidence type="ECO:0000313" key="1">
    <source>
        <dbReference type="EMBL" id="GGQ99965.1"/>
    </source>
</evidence>
<proteinExistence type="predicted"/>
<protein>
    <submittedName>
        <fullName evidence="1">Uncharacterized protein</fullName>
    </submittedName>
</protein>
<dbReference type="Proteomes" id="UP000656732">
    <property type="component" value="Unassembled WGS sequence"/>
</dbReference>
<reference evidence="1" key="1">
    <citation type="journal article" date="2014" name="Int. J. Syst. Evol. Microbiol.">
        <title>Complete genome sequence of Corynebacterium casei LMG S-19264T (=DSM 44701T), isolated from a smear-ripened cheese.</title>
        <authorList>
            <consortium name="US DOE Joint Genome Institute (JGI-PGF)"/>
            <person name="Walter F."/>
            <person name="Albersmeier A."/>
            <person name="Kalinowski J."/>
            <person name="Ruckert C."/>
        </authorList>
    </citation>
    <scope>NUCLEOTIDE SEQUENCE</scope>
    <source>
        <strain evidence="1">JCM 4403</strain>
    </source>
</reference>
<name>A0A918F1Q6_9ACTN</name>
<accession>A0A918F1Q6</accession>
<keyword evidence="2" id="KW-1185">Reference proteome</keyword>
<evidence type="ECO:0000313" key="2">
    <source>
        <dbReference type="Proteomes" id="UP000656732"/>
    </source>
</evidence>
<comment type="caution">
    <text evidence="1">The sequence shown here is derived from an EMBL/GenBank/DDBJ whole genome shotgun (WGS) entry which is preliminary data.</text>
</comment>
<reference evidence="1" key="2">
    <citation type="submission" date="2020-09" db="EMBL/GenBank/DDBJ databases">
        <authorList>
            <person name="Sun Q."/>
            <person name="Ohkuma M."/>
        </authorList>
    </citation>
    <scope>NUCLEOTIDE SEQUENCE</scope>
    <source>
        <strain evidence="1">JCM 4403</strain>
    </source>
</reference>
<organism evidence="1 2">
    <name type="scientific">Streptomyces pilosus</name>
    <dbReference type="NCBI Taxonomy" id="28893"/>
    <lineage>
        <taxon>Bacteria</taxon>
        <taxon>Bacillati</taxon>
        <taxon>Actinomycetota</taxon>
        <taxon>Actinomycetes</taxon>
        <taxon>Kitasatosporales</taxon>
        <taxon>Streptomycetaceae</taxon>
        <taxon>Streptomyces</taxon>
    </lineage>
</organism>